<feature type="domain" description="N-acetyltransferase" evidence="3">
    <location>
        <begin position="1"/>
        <end position="156"/>
    </location>
</feature>
<dbReference type="CDD" id="cd04301">
    <property type="entry name" value="NAT_SF"/>
    <property type="match status" value="1"/>
</dbReference>
<dbReference type="Pfam" id="PF00583">
    <property type="entry name" value="Acetyltransf_1"/>
    <property type="match status" value="1"/>
</dbReference>
<evidence type="ECO:0000256" key="1">
    <source>
        <dbReference type="ARBA" id="ARBA00022679"/>
    </source>
</evidence>
<keyword evidence="5" id="KW-1185">Reference proteome</keyword>
<dbReference type="SUPFAM" id="SSF55729">
    <property type="entry name" value="Acyl-CoA N-acyltransferases (Nat)"/>
    <property type="match status" value="1"/>
</dbReference>
<evidence type="ECO:0000256" key="2">
    <source>
        <dbReference type="ARBA" id="ARBA00023315"/>
    </source>
</evidence>
<sequence length="156" mass="17568">MEIRRACAADIPDVDRLLFQVNQLHHEGRPDLFKQGGRKYTHAQLETIFLDDTRPVFVAADETGRVLGYAFCIFQQHVGDNILTDVKTLYIDDLCVDGACRGRHIGRALYDHVVAFARASGCYNVTLNVWSCNTSAQAFYEKCGLKPQKTGMEQIL</sequence>
<protein>
    <submittedName>
        <fullName evidence="4">GNAT family N-acetyltransferase</fullName>
    </submittedName>
</protein>
<evidence type="ECO:0000259" key="3">
    <source>
        <dbReference type="PROSITE" id="PS51186"/>
    </source>
</evidence>
<keyword evidence="2" id="KW-0012">Acyltransferase</keyword>
<dbReference type="PROSITE" id="PS51186">
    <property type="entry name" value="GNAT"/>
    <property type="match status" value="1"/>
</dbReference>
<dbReference type="Gene3D" id="3.40.630.30">
    <property type="match status" value="1"/>
</dbReference>
<organism evidence="4 5">
    <name type="scientific">Ruthenibacterium intestinale</name>
    <dbReference type="NCBI Taxonomy" id="3133163"/>
    <lineage>
        <taxon>Bacteria</taxon>
        <taxon>Bacillati</taxon>
        <taxon>Bacillota</taxon>
        <taxon>Clostridia</taxon>
        <taxon>Eubacteriales</taxon>
        <taxon>Oscillospiraceae</taxon>
        <taxon>Ruthenibacterium</taxon>
    </lineage>
</organism>
<accession>A0ABV1GDZ8</accession>
<proteinExistence type="predicted"/>
<keyword evidence="1" id="KW-0808">Transferase</keyword>
<dbReference type="Proteomes" id="UP001477672">
    <property type="component" value="Unassembled WGS sequence"/>
</dbReference>
<gene>
    <name evidence="4" type="ORF">WMO24_06315</name>
</gene>
<evidence type="ECO:0000313" key="5">
    <source>
        <dbReference type="Proteomes" id="UP001477672"/>
    </source>
</evidence>
<evidence type="ECO:0000313" key="4">
    <source>
        <dbReference type="EMBL" id="MEQ2520039.1"/>
    </source>
</evidence>
<dbReference type="InterPro" id="IPR050832">
    <property type="entry name" value="Bact_Acetyltransf"/>
</dbReference>
<name>A0ABV1GDZ8_9FIRM</name>
<dbReference type="InterPro" id="IPR000182">
    <property type="entry name" value="GNAT_dom"/>
</dbReference>
<dbReference type="RefSeq" id="WP_349215476.1">
    <property type="nucleotide sequence ID" value="NZ_JBBMFA010000080.1"/>
</dbReference>
<reference evidence="4 5" key="1">
    <citation type="submission" date="2024-03" db="EMBL/GenBank/DDBJ databases">
        <title>Human intestinal bacterial collection.</title>
        <authorList>
            <person name="Pauvert C."/>
            <person name="Hitch T.C.A."/>
            <person name="Clavel T."/>
        </authorList>
    </citation>
    <scope>NUCLEOTIDE SEQUENCE [LARGE SCALE GENOMIC DNA]</scope>
    <source>
        <strain evidence="4 5">CLA-JM-H11</strain>
    </source>
</reference>
<dbReference type="PANTHER" id="PTHR43877">
    <property type="entry name" value="AMINOALKYLPHOSPHONATE N-ACETYLTRANSFERASE-RELATED-RELATED"/>
    <property type="match status" value="1"/>
</dbReference>
<dbReference type="EMBL" id="JBBMFA010000080">
    <property type="protein sequence ID" value="MEQ2520039.1"/>
    <property type="molecule type" value="Genomic_DNA"/>
</dbReference>
<comment type="caution">
    <text evidence="4">The sequence shown here is derived from an EMBL/GenBank/DDBJ whole genome shotgun (WGS) entry which is preliminary data.</text>
</comment>
<dbReference type="InterPro" id="IPR016181">
    <property type="entry name" value="Acyl_CoA_acyltransferase"/>
</dbReference>